<organism evidence="5 6">
    <name type="scientific">Ophiocordyceps sinensis</name>
    <dbReference type="NCBI Taxonomy" id="72228"/>
    <lineage>
        <taxon>Eukaryota</taxon>
        <taxon>Fungi</taxon>
        <taxon>Dikarya</taxon>
        <taxon>Ascomycota</taxon>
        <taxon>Pezizomycotina</taxon>
        <taxon>Sordariomycetes</taxon>
        <taxon>Hypocreomycetidae</taxon>
        <taxon>Hypocreales</taxon>
        <taxon>Ophiocordycipitaceae</taxon>
        <taxon>Ophiocordyceps</taxon>
    </lineage>
</organism>
<evidence type="ECO:0008006" key="7">
    <source>
        <dbReference type="Google" id="ProtNLM"/>
    </source>
</evidence>
<evidence type="ECO:0000256" key="4">
    <source>
        <dbReference type="SAM" id="MobiDB-lite"/>
    </source>
</evidence>
<feature type="compositionally biased region" description="Basic residues" evidence="4">
    <location>
        <begin position="449"/>
        <end position="463"/>
    </location>
</feature>
<dbReference type="EMBL" id="JAAVMX010000002">
    <property type="protein sequence ID" value="KAF4512049.1"/>
    <property type="molecule type" value="Genomic_DNA"/>
</dbReference>
<feature type="region of interest" description="Disordered" evidence="4">
    <location>
        <begin position="30"/>
        <end position="76"/>
    </location>
</feature>
<sequence length="463" mass="50994">MTLRNVALRYGRRALAAPLPPTAIRRLSTEVKTGNAKVESTPNASPPASEQAWATHQTAAPPPRLPLSSKKKKQKSVQEVVTTLSSEAVREHRGASWARPHKIGDEVVSPAQQYAGFQRIKKNTRNLGTEVKKRYIPSELLVNPPRPEDVTLELLLASQTHLGHITSAWNPANSRYIFGVREGIHIISLETTAAHLRRAARVVEEVAYRGGLIVFVGTGKGQMEIVTKAAKRAGACHLFTKWTPGAITNRDVILKNRMKKVVDHLDKTLDNFDDYNGTTRPLIPDLVICLNPVENYTVLYECGLKNIPTIGVIDTNADPSWVTYTIPANDDSLRAMAVVAGVLGRAGEKGKIRRLLDAEMGNVPWETSPELQKHMGQKTKEAISKKKEVMGKIQSQVEGFTEEEKQMLRTHYNEEAPDFDEAKMMDVLGETAAGEKAKAETDSLPQTVRKGKADKKGKAGKKG</sequence>
<dbReference type="Proteomes" id="UP000557566">
    <property type="component" value="Unassembled WGS sequence"/>
</dbReference>
<dbReference type="NCBIfam" id="TIGR01011">
    <property type="entry name" value="rpsB_bact"/>
    <property type="match status" value="1"/>
</dbReference>
<comment type="similarity">
    <text evidence="1">Belongs to the universal ribosomal protein uS2 family.</text>
</comment>
<evidence type="ECO:0000256" key="2">
    <source>
        <dbReference type="ARBA" id="ARBA00022980"/>
    </source>
</evidence>
<dbReference type="AlphaFoldDB" id="A0A8H4PX22"/>
<dbReference type="PANTHER" id="PTHR12534">
    <property type="entry name" value="30S RIBOSOMAL PROTEIN S2 PROKARYOTIC AND ORGANELLAR"/>
    <property type="match status" value="1"/>
</dbReference>
<dbReference type="InterPro" id="IPR005706">
    <property type="entry name" value="Ribosomal_uS2_bac/mit/plastid"/>
</dbReference>
<dbReference type="GO" id="GO:0005763">
    <property type="term" value="C:mitochondrial small ribosomal subunit"/>
    <property type="evidence" value="ECO:0007669"/>
    <property type="project" value="TreeGrafter"/>
</dbReference>
<accession>A0A8H4PX22</accession>
<dbReference type="PANTHER" id="PTHR12534:SF0">
    <property type="entry name" value="SMALL RIBOSOMAL SUBUNIT PROTEIN US2M"/>
    <property type="match status" value="1"/>
</dbReference>
<dbReference type="InterPro" id="IPR023591">
    <property type="entry name" value="Ribosomal_uS2_flav_dom_sf"/>
</dbReference>
<dbReference type="CDD" id="cd01425">
    <property type="entry name" value="RPS2"/>
    <property type="match status" value="1"/>
</dbReference>
<dbReference type="PROSITE" id="PS00962">
    <property type="entry name" value="RIBOSOMAL_S2_1"/>
    <property type="match status" value="1"/>
</dbReference>
<evidence type="ECO:0000313" key="5">
    <source>
        <dbReference type="EMBL" id="KAF4512049.1"/>
    </source>
</evidence>
<comment type="caution">
    <text evidence="5">The sequence shown here is derived from an EMBL/GenBank/DDBJ whole genome shotgun (WGS) entry which is preliminary data.</text>
</comment>
<dbReference type="PRINTS" id="PR00395">
    <property type="entry name" value="RIBOSOMALS2"/>
</dbReference>
<proteinExistence type="inferred from homology"/>
<dbReference type="InterPro" id="IPR001865">
    <property type="entry name" value="Ribosomal_uS2"/>
</dbReference>
<dbReference type="GO" id="GO:0006412">
    <property type="term" value="P:translation"/>
    <property type="evidence" value="ECO:0007669"/>
    <property type="project" value="InterPro"/>
</dbReference>
<feature type="region of interest" description="Disordered" evidence="4">
    <location>
        <begin position="430"/>
        <end position="463"/>
    </location>
</feature>
<reference evidence="5 6" key="1">
    <citation type="journal article" date="2020" name="Genome Biol. Evol.">
        <title>A new high-quality draft genome assembly of the Chinese cordyceps Ophiocordyceps sinensis.</title>
        <authorList>
            <person name="Shu R."/>
            <person name="Zhang J."/>
            <person name="Meng Q."/>
            <person name="Zhang H."/>
            <person name="Zhou G."/>
            <person name="Li M."/>
            <person name="Wu P."/>
            <person name="Zhao Y."/>
            <person name="Chen C."/>
            <person name="Qin Q."/>
        </authorList>
    </citation>
    <scope>NUCLEOTIDE SEQUENCE [LARGE SCALE GENOMIC DNA]</scope>
    <source>
        <strain evidence="5 6">IOZ07</strain>
    </source>
</reference>
<evidence type="ECO:0000256" key="1">
    <source>
        <dbReference type="ARBA" id="ARBA00006242"/>
    </source>
</evidence>
<protein>
    <recommendedName>
        <fullName evidence="7">37S ribosomal protein MRP4</fullName>
    </recommendedName>
</protein>
<gene>
    <name evidence="5" type="ORF">G6O67_001234</name>
</gene>
<dbReference type="HAMAP" id="MF_00291_B">
    <property type="entry name" value="Ribosomal_uS2_B"/>
    <property type="match status" value="1"/>
</dbReference>
<dbReference type="InterPro" id="IPR018130">
    <property type="entry name" value="Ribosomal_uS2_CS"/>
</dbReference>
<keyword evidence="3" id="KW-0687">Ribonucleoprotein</keyword>
<keyword evidence="6" id="KW-1185">Reference proteome</keyword>
<evidence type="ECO:0000256" key="3">
    <source>
        <dbReference type="ARBA" id="ARBA00023274"/>
    </source>
</evidence>
<dbReference type="SUPFAM" id="SSF52313">
    <property type="entry name" value="Ribosomal protein S2"/>
    <property type="match status" value="1"/>
</dbReference>
<dbReference type="GO" id="GO:0003735">
    <property type="term" value="F:structural constituent of ribosome"/>
    <property type="evidence" value="ECO:0007669"/>
    <property type="project" value="InterPro"/>
</dbReference>
<feature type="compositionally biased region" description="Polar residues" evidence="4">
    <location>
        <begin position="38"/>
        <end position="58"/>
    </location>
</feature>
<dbReference type="OrthoDB" id="2320368at2759"/>
<dbReference type="Pfam" id="PF00318">
    <property type="entry name" value="Ribosomal_S2"/>
    <property type="match status" value="1"/>
</dbReference>
<evidence type="ECO:0000313" key="6">
    <source>
        <dbReference type="Proteomes" id="UP000557566"/>
    </source>
</evidence>
<name>A0A8H4PX22_9HYPO</name>
<keyword evidence="2" id="KW-0689">Ribosomal protein</keyword>
<dbReference type="Gene3D" id="3.40.50.10490">
    <property type="entry name" value="Glucose-6-phosphate isomerase like protein, domain 1"/>
    <property type="match status" value="1"/>
</dbReference>